<dbReference type="PANTHER" id="PTHR11188:SF174">
    <property type="entry name" value="ARRESTIN-RELATED TRAFFICKING ADAPTER 10-RELATED"/>
    <property type="match status" value="1"/>
</dbReference>
<dbReference type="InterPro" id="IPR011022">
    <property type="entry name" value="Arrestin_C-like"/>
</dbReference>
<proteinExistence type="predicted"/>
<reference evidence="3" key="1">
    <citation type="submission" date="2020-01" db="EMBL/GenBank/DDBJ databases">
        <title>Identification and distribution of gene clusters putatively required for synthesis of sphingolipid metabolism inhibitors in phylogenetically diverse species of the filamentous fungus Fusarium.</title>
        <authorList>
            <person name="Kim H.-S."/>
            <person name="Busman M."/>
            <person name="Brown D.W."/>
            <person name="Divon H."/>
            <person name="Uhlig S."/>
            <person name="Proctor R.H."/>
        </authorList>
    </citation>
    <scope>NUCLEOTIDE SEQUENCE</scope>
    <source>
        <strain evidence="3">NRRL 53441</strain>
    </source>
</reference>
<comment type="caution">
    <text evidence="3">The sequence shown here is derived from an EMBL/GenBank/DDBJ whole genome shotgun (WGS) entry which is preliminary data.</text>
</comment>
<dbReference type="Gene3D" id="2.60.40.640">
    <property type="match status" value="1"/>
</dbReference>
<evidence type="ECO:0000256" key="1">
    <source>
        <dbReference type="SAM" id="MobiDB-lite"/>
    </source>
</evidence>
<organism evidence="3 4">
    <name type="scientific">Fusarium austroafricanum</name>
    <dbReference type="NCBI Taxonomy" id="2364996"/>
    <lineage>
        <taxon>Eukaryota</taxon>
        <taxon>Fungi</taxon>
        <taxon>Dikarya</taxon>
        <taxon>Ascomycota</taxon>
        <taxon>Pezizomycotina</taxon>
        <taxon>Sordariomycetes</taxon>
        <taxon>Hypocreomycetidae</taxon>
        <taxon>Hypocreales</taxon>
        <taxon>Nectriaceae</taxon>
        <taxon>Fusarium</taxon>
        <taxon>Fusarium concolor species complex</taxon>
    </lineage>
</organism>
<dbReference type="InterPro" id="IPR014752">
    <property type="entry name" value="Arrestin-like_C"/>
</dbReference>
<dbReference type="OrthoDB" id="2238745at2759"/>
<feature type="domain" description="Arrestin C-terminal-like" evidence="2">
    <location>
        <begin position="237"/>
        <end position="455"/>
    </location>
</feature>
<evidence type="ECO:0000259" key="2">
    <source>
        <dbReference type="SMART" id="SM01017"/>
    </source>
</evidence>
<name>A0A8H4JA88_9HYPO</name>
<dbReference type="GO" id="GO:0031625">
    <property type="term" value="F:ubiquitin protein ligase binding"/>
    <property type="evidence" value="ECO:0007669"/>
    <property type="project" value="TreeGrafter"/>
</dbReference>
<feature type="region of interest" description="Disordered" evidence="1">
    <location>
        <begin position="111"/>
        <end position="147"/>
    </location>
</feature>
<dbReference type="GO" id="GO:0030674">
    <property type="term" value="F:protein-macromolecule adaptor activity"/>
    <property type="evidence" value="ECO:0007669"/>
    <property type="project" value="TreeGrafter"/>
</dbReference>
<keyword evidence="4" id="KW-1185">Reference proteome</keyword>
<dbReference type="PANTHER" id="PTHR11188">
    <property type="entry name" value="ARRESTIN DOMAIN CONTAINING PROTEIN"/>
    <property type="match status" value="1"/>
</dbReference>
<dbReference type="Pfam" id="PF02752">
    <property type="entry name" value="Arrestin_C"/>
    <property type="match status" value="1"/>
</dbReference>
<accession>A0A8H4JA88</accession>
<dbReference type="EMBL" id="JAADJG010001441">
    <property type="protein sequence ID" value="KAF4416175.1"/>
    <property type="molecule type" value="Genomic_DNA"/>
</dbReference>
<dbReference type="GO" id="GO:0070086">
    <property type="term" value="P:ubiquitin-dependent endocytosis"/>
    <property type="evidence" value="ECO:0007669"/>
    <property type="project" value="TreeGrafter"/>
</dbReference>
<dbReference type="Proteomes" id="UP000605986">
    <property type="component" value="Unassembled WGS sequence"/>
</dbReference>
<dbReference type="AlphaFoldDB" id="A0A8H4JA88"/>
<dbReference type="GO" id="GO:0005829">
    <property type="term" value="C:cytosol"/>
    <property type="evidence" value="ECO:0007669"/>
    <property type="project" value="TreeGrafter"/>
</dbReference>
<evidence type="ECO:0000313" key="3">
    <source>
        <dbReference type="EMBL" id="KAF4416175.1"/>
    </source>
</evidence>
<sequence length="581" mass="65550">MPVAPGSSITCSILLVEPSLFLSGFNHLSHACCEGENGTALLRGTLQLCVRRNTKIKSVQLKLLGRAHMEWPQQVDSTFYEEDNLQTQVLTFFNAMNNWEKDDYGNRCTYQQKSKSPNDSNLENQINTSKRPRLSSGNFQTQSSNKASKTAPATEVKWYKVFYPGIYDYVFEFPIDHYQLETTKAPFGSVKWELHATIDRAGMFNIKLRSRKELSFVRIPDPLSLEMMEPILFSRQWEDQLCYDIVISGKSFPIGSMIPIVFKLSPLDKVQMHGLKVSVTESIEYWSNDRKATRKTPIRTVLLLEKTARKAIFPLWATSGRITVRDSEFTPEPRGEVHEMAAGQRSREAVGEQTAAQPVTETRENILGNSDPGSQSFWGTTEIEALVQIPTCRMMTRTEDLRLHPKCLWKNVSASHCIKVILHISRLDMDDPTGKKRRFFDTAISLPITLLDCRANQANMNLPSYTDEACQFVTCQTICGCPDALTITTQKSPRHVIETLAAHHLANDQQSAPPAIEPGRPTYLVQDRNFNLPSFDNDITPSPIPAFIDDGPPPHYSDIIGDSNVNGLGDYFARLTEYSLN</sequence>
<dbReference type="SMART" id="SM01017">
    <property type="entry name" value="Arrestin_C"/>
    <property type="match status" value="1"/>
</dbReference>
<evidence type="ECO:0000313" key="4">
    <source>
        <dbReference type="Proteomes" id="UP000605986"/>
    </source>
</evidence>
<protein>
    <submittedName>
        <fullName evidence="3">Arrestin-related trafficking adapter 3</fullName>
    </submittedName>
</protein>
<dbReference type="InterPro" id="IPR050357">
    <property type="entry name" value="Arrestin_domain-protein"/>
</dbReference>
<gene>
    <name evidence="3" type="ORF">F53441_14562</name>
</gene>